<proteinExistence type="predicted"/>
<evidence type="ECO:0000313" key="2">
    <source>
        <dbReference type="Proteomes" id="UP001057375"/>
    </source>
</evidence>
<sequence length="109" mass="11858">MIAVVVPVGIMTGISSGESLSALVEYGTVLSGIVTQEKFFKKNFKVSESSAEADMGWKLLSMQKWALSSFASCGWFFDDLARLEPVNNMSFALRAIEIAQETGLIGLEE</sequence>
<organism evidence="1 2">
    <name type="scientific">Aduncisulcus paluster</name>
    <dbReference type="NCBI Taxonomy" id="2918883"/>
    <lineage>
        <taxon>Eukaryota</taxon>
        <taxon>Metamonada</taxon>
        <taxon>Carpediemonas-like organisms</taxon>
        <taxon>Aduncisulcus</taxon>
    </lineage>
</organism>
<reference evidence="1" key="1">
    <citation type="submission" date="2022-03" db="EMBL/GenBank/DDBJ databases">
        <title>Draft genome sequence of Aduncisulcus paluster, a free-living microaerophilic Fornicata.</title>
        <authorList>
            <person name="Yuyama I."/>
            <person name="Kume K."/>
            <person name="Tamura T."/>
            <person name="Inagaki Y."/>
            <person name="Hashimoto T."/>
        </authorList>
    </citation>
    <scope>NUCLEOTIDE SEQUENCE</scope>
    <source>
        <strain evidence="1">NY0171</strain>
    </source>
</reference>
<accession>A0ABQ5K873</accession>
<keyword evidence="2" id="KW-1185">Reference proteome</keyword>
<gene>
    <name evidence="1" type="ORF">ADUPG1_005047</name>
</gene>
<protein>
    <submittedName>
        <fullName evidence="1">Uncharacterized protein</fullName>
    </submittedName>
</protein>
<feature type="non-terminal residue" evidence="1">
    <location>
        <position position="109"/>
    </location>
</feature>
<comment type="caution">
    <text evidence="1">The sequence shown here is derived from an EMBL/GenBank/DDBJ whole genome shotgun (WGS) entry which is preliminary data.</text>
</comment>
<dbReference type="EMBL" id="BQXS01007934">
    <property type="protein sequence ID" value="GKT28758.1"/>
    <property type="molecule type" value="Genomic_DNA"/>
</dbReference>
<evidence type="ECO:0000313" key="1">
    <source>
        <dbReference type="EMBL" id="GKT28758.1"/>
    </source>
</evidence>
<dbReference type="Proteomes" id="UP001057375">
    <property type="component" value="Unassembled WGS sequence"/>
</dbReference>
<name>A0ABQ5K873_9EUKA</name>
<dbReference type="InterPro" id="IPR021923">
    <property type="entry name" value="DUF3536"/>
</dbReference>
<dbReference type="Pfam" id="PF12055">
    <property type="entry name" value="DUF3536"/>
    <property type="match status" value="1"/>
</dbReference>